<dbReference type="InterPro" id="IPR013320">
    <property type="entry name" value="ConA-like_dom_sf"/>
</dbReference>
<dbReference type="AlphaFoldDB" id="A0A0F9EFT4"/>
<reference evidence="1" key="1">
    <citation type="journal article" date="2015" name="Nature">
        <title>Complex archaea that bridge the gap between prokaryotes and eukaryotes.</title>
        <authorList>
            <person name="Spang A."/>
            <person name="Saw J.H."/>
            <person name="Jorgensen S.L."/>
            <person name="Zaremba-Niedzwiedzka K."/>
            <person name="Martijn J."/>
            <person name="Lind A.E."/>
            <person name="van Eijk R."/>
            <person name="Schleper C."/>
            <person name="Guy L."/>
            <person name="Ettema T.J."/>
        </authorList>
    </citation>
    <scope>NUCLEOTIDE SEQUENCE</scope>
</reference>
<organism evidence="1">
    <name type="scientific">marine sediment metagenome</name>
    <dbReference type="NCBI Taxonomy" id="412755"/>
    <lineage>
        <taxon>unclassified sequences</taxon>
        <taxon>metagenomes</taxon>
        <taxon>ecological metagenomes</taxon>
    </lineage>
</organism>
<accession>A0A0F9EFT4</accession>
<dbReference type="Gene3D" id="2.60.120.260">
    <property type="entry name" value="Galactose-binding domain-like"/>
    <property type="match status" value="2"/>
</dbReference>
<protein>
    <recommendedName>
        <fullName evidence="2">CBM-cenC domain-containing protein</fullName>
    </recommendedName>
</protein>
<dbReference type="Gene3D" id="2.60.120.200">
    <property type="match status" value="1"/>
</dbReference>
<name>A0A0F9EFT4_9ZZZZ</name>
<proteinExistence type="predicted"/>
<comment type="caution">
    <text evidence="1">The sequence shown here is derived from an EMBL/GenBank/DDBJ whole genome shotgun (WGS) entry which is preliminary data.</text>
</comment>
<sequence>TSDQAGTATGTTAGWVLYIDTVGILHFAVNDGVDAYIINGTTPIPEREMHNVVATYDESDASNCKIYLDGYDDTASKTGTLASIGDCSNALVFSIGAESDGGVPYDGFIAGAAVWDNIVLTAANALTIATVPLTEPAGSPTAWWTFYDLAASSTVDDEATAANSLDLTLVGGTTTNFGTHSRVTKAVLTANLLGFDQLTDTYNIGGWTAGDAASQIKKDKQIKKLGNTSLRVGNTDGTQAFARATVTTIAGVEYHFRGWFRAPVTPSGAAQLVDVDTTAALGITVTQAGTTTGGTWYEIEFDFEAADTSTTIDLGSGSATNAEYGYWDSVQLYKNYVDTGGFESNLAGSDWAKTGLPTVDDADTDEDTGTLSYSVNSDDPVTKYVSQDVTVVVGIDYTFTGRVKCGTVDSAVVVLSGAQATTTTLDNGADTTNYVTVRNRFTAATTTLTIKIYGDGAEAFFDNFSVSKINERRYDFNSLVTMPTIQFMLQFTDGNAKTNQIYYPTAKITLGEIGFTNQDFVVHEINVIPLDSFTYIVET</sequence>
<feature type="non-terminal residue" evidence="1">
    <location>
        <position position="1"/>
    </location>
</feature>
<evidence type="ECO:0000313" key="1">
    <source>
        <dbReference type="EMBL" id="KKL72799.1"/>
    </source>
</evidence>
<dbReference type="EMBL" id="LAZR01025160">
    <property type="protein sequence ID" value="KKL72799.1"/>
    <property type="molecule type" value="Genomic_DNA"/>
</dbReference>
<evidence type="ECO:0008006" key="2">
    <source>
        <dbReference type="Google" id="ProtNLM"/>
    </source>
</evidence>
<dbReference type="SUPFAM" id="SSF49899">
    <property type="entry name" value="Concanavalin A-like lectins/glucanases"/>
    <property type="match status" value="1"/>
</dbReference>
<gene>
    <name evidence="1" type="ORF">LCGC14_2081320</name>
</gene>